<reference evidence="1 2" key="1">
    <citation type="journal article" date="2022" name="New Phytol.">
        <title>Ecological generalism drives hyperdiversity of secondary metabolite gene clusters in xylarialean endophytes.</title>
        <authorList>
            <person name="Franco M.E.E."/>
            <person name="Wisecaver J.H."/>
            <person name="Arnold A.E."/>
            <person name="Ju Y.M."/>
            <person name="Slot J.C."/>
            <person name="Ahrendt S."/>
            <person name="Moore L.P."/>
            <person name="Eastman K.E."/>
            <person name="Scott K."/>
            <person name="Konkel Z."/>
            <person name="Mondo S.J."/>
            <person name="Kuo A."/>
            <person name="Hayes R.D."/>
            <person name="Haridas S."/>
            <person name="Andreopoulos B."/>
            <person name="Riley R."/>
            <person name="LaButti K."/>
            <person name="Pangilinan J."/>
            <person name="Lipzen A."/>
            <person name="Amirebrahimi M."/>
            <person name="Yan J."/>
            <person name="Adam C."/>
            <person name="Keymanesh K."/>
            <person name="Ng V."/>
            <person name="Louie K."/>
            <person name="Northen T."/>
            <person name="Drula E."/>
            <person name="Henrissat B."/>
            <person name="Hsieh H.M."/>
            <person name="Youens-Clark K."/>
            <person name="Lutzoni F."/>
            <person name="Miadlikowska J."/>
            <person name="Eastwood D.C."/>
            <person name="Hamelin R.C."/>
            <person name="Grigoriev I.V."/>
            <person name="U'Ren J.M."/>
        </authorList>
    </citation>
    <scope>NUCLEOTIDE SEQUENCE [LARGE SCALE GENOMIC DNA]</scope>
    <source>
        <strain evidence="1 2">CBS 119005</strain>
    </source>
</reference>
<name>A0ACB9ZDT6_9PEZI</name>
<dbReference type="Proteomes" id="UP001497700">
    <property type="component" value="Unassembled WGS sequence"/>
</dbReference>
<keyword evidence="2" id="KW-1185">Reference proteome</keyword>
<proteinExistence type="predicted"/>
<dbReference type="EMBL" id="MU393428">
    <property type="protein sequence ID" value="KAI4869712.1"/>
    <property type="molecule type" value="Genomic_DNA"/>
</dbReference>
<organism evidence="1 2">
    <name type="scientific">Hypoxylon rubiginosum</name>
    <dbReference type="NCBI Taxonomy" id="110542"/>
    <lineage>
        <taxon>Eukaryota</taxon>
        <taxon>Fungi</taxon>
        <taxon>Dikarya</taxon>
        <taxon>Ascomycota</taxon>
        <taxon>Pezizomycotina</taxon>
        <taxon>Sordariomycetes</taxon>
        <taxon>Xylariomycetidae</taxon>
        <taxon>Xylariales</taxon>
        <taxon>Hypoxylaceae</taxon>
        <taxon>Hypoxylon</taxon>
    </lineage>
</organism>
<gene>
    <name evidence="1" type="ORF">F4820DRAFT_364730</name>
</gene>
<protein>
    <submittedName>
        <fullName evidence="1">Uncharacterized protein</fullName>
    </submittedName>
</protein>
<accession>A0ACB9ZDT6</accession>
<evidence type="ECO:0000313" key="2">
    <source>
        <dbReference type="Proteomes" id="UP001497700"/>
    </source>
</evidence>
<sequence length="118" mass="12881">MKFLALAPLALLASTAIATCHGDYTDVLDDRNKAFEAAKSACNEMKGTFGGHKAKAKCYVKDGKGYDFIVTHIKDGNRDLGYDECYDGLQKEIGGCDRGGDSYYTNWEYGVWAATSCL</sequence>
<comment type="caution">
    <text evidence="1">The sequence shown here is derived from an EMBL/GenBank/DDBJ whole genome shotgun (WGS) entry which is preliminary data.</text>
</comment>
<evidence type="ECO:0000313" key="1">
    <source>
        <dbReference type="EMBL" id="KAI4869712.1"/>
    </source>
</evidence>